<accession>A0A8H6YD00</accession>
<protein>
    <submittedName>
        <fullName evidence="3">ANK-REP-REGION domain-containing protein</fullName>
    </submittedName>
</protein>
<comment type="caution">
    <text evidence="3">The sequence shown here is derived from an EMBL/GenBank/DDBJ whole genome shotgun (WGS) entry which is preliminary data.</text>
</comment>
<dbReference type="PANTHER" id="PTHR40465">
    <property type="entry name" value="CHROMOSOME 1, WHOLE GENOME SHOTGUN SEQUENCE"/>
    <property type="match status" value="1"/>
</dbReference>
<sequence length="311" mass="34340">MSSDSTGLLELRTTFGAIYIGVVFAALFQGMLTVQAYIYYEGFPDDSWVLKWLVAVVWTLDFVHLGVIASVPWVTLVENWGNPAVFLQIPPGLPVHMVLVAAATFLCQAFFLHRLWRFSQKNGILVGILSFGSFAVYAIDFFMAVQLLANPSPSTYQGDTAEIVSMFSIRAATDLCLALTLVWYLHRGKTGFDRTNFVITRIIQYTVATGLVSSIFALACAIADFLKPKSLIFSALHFSLGRMYTNALLATLNSRKNLRAALETTHDIQILSTPPVSFVSTQQSLRTEEYALPDRGDKTEALSGHSFSPVT</sequence>
<organism evidence="3 4">
    <name type="scientific">Mycena sanguinolenta</name>
    <dbReference type="NCBI Taxonomy" id="230812"/>
    <lineage>
        <taxon>Eukaryota</taxon>
        <taxon>Fungi</taxon>
        <taxon>Dikarya</taxon>
        <taxon>Basidiomycota</taxon>
        <taxon>Agaricomycotina</taxon>
        <taxon>Agaricomycetes</taxon>
        <taxon>Agaricomycetidae</taxon>
        <taxon>Agaricales</taxon>
        <taxon>Marasmiineae</taxon>
        <taxon>Mycenaceae</taxon>
        <taxon>Mycena</taxon>
    </lineage>
</organism>
<keyword evidence="1" id="KW-0812">Transmembrane</keyword>
<feature type="transmembrane region" description="Helical" evidence="1">
    <location>
        <begin position="205"/>
        <end position="226"/>
    </location>
</feature>
<feature type="transmembrane region" description="Helical" evidence="1">
    <location>
        <begin position="93"/>
        <end position="112"/>
    </location>
</feature>
<dbReference type="OrthoDB" id="2745105at2759"/>
<dbReference type="PANTHER" id="PTHR40465:SF1">
    <property type="entry name" value="DUF6534 DOMAIN-CONTAINING PROTEIN"/>
    <property type="match status" value="1"/>
</dbReference>
<proteinExistence type="predicted"/>
<feature type="domain" description="DUF6534" evidence="2">
    <location>
        <begin position="171"/>
        <end position="256"/>
    </location>
</feature>
<evidence type="ECO:0000313" key="4">
    <source>
        <dbReference type="Proteomes" id="UP000623467"/>
    </source>
</evidence>
<evidence type="ECO:0000256" key="1">
    <source>
        <dbReference type="SAM" id="Phobius"/>
    </source>
</evidence>
<dbReference type="EMBL" id="JACAZH010000009">
    <property type="protein sequence ID" value="KAF7358818.1"/>
    <property type="molecule type" value="Genomic_DNA"/>
</dbReference>
<evidence type="ECO:0000259" key="2">
    <source>
        <dbReference type="Pfam" id="PF20152"/>
    </source>
</evidence>
<name>A0A8H6YD00_9AGAR</name>
<feature type="transmembrane region" description="Helical" evidence="1">
    <location>
        <begin position="124"/>
        <end position="143"/>
    </location>
</feature>
<keyword evidence="1" id="KW-1133">Transmembrane helix</keyword>
<feature type="transmembrane region" description="Helical" evidence="1">
    <location>
        <begin position="163"/>
        <end position="185"/>
    </location>
</feature>
<gene>
    <name evidence="3" type="ORF">MSAN_01221400</name>
</gene>
<feature type="transmembrane region" description="Helical" evidence="1">
    <location>
        <begin position="52"/>
        <end position="73"/>
    </location>
</feature>
<dbReference type="Pfam" id="PF20152">
    <property type="entry name" value="DUF6534"/>
    <property type="match status" value="1"/>
</dbReference>
<reference evidence="3" key="1">
    <citation type="submission" date="2020-05" db="EMBL/GenBank/DDBJ databases">
        <title>Mycena genomes resolve the evolution of fungal bioluminescence.</title>
        <authorList>
            <person name="Tsai I.J."/>
        </authorList>
    </citation>
    <scope>NUCLEOTIDE SEQUENCE</scope>
    <source>
        <strain evidence="3">160909Yilan</strain>
    </source>
</reference>
<dbReference type="AlphaFoldDB" id="A0A8H6YD00"/>
<keyword evidence="4" id="KW-1185">Reference proteome</keyword>
<keyword evidence="1" id="KW-0472">Membrane</keyword>
<dbReference type="Proteomes" id="UP000623467">
    <property type="component" value="Unassembled WGS sequence"/>
</dbReference>
<feature type="transmembrane region" description="Helical" evidence="1">
    <location>
        <begin position="16"/>
        <end position="40"/>
    </location>
</feature>
<dbReference type="InterPro" id="IPR045339">
    <property type="entry name" value="DUF6534"/>
</dbReference>
<evidence type="ECO:0000313" key="3">
    <source>
        <dbReference type="EMBL" id="KAF7358818.1"/>
    </source>
</evidence>